<organism evidence="1 2">
    <name type="scientific">Paraburkholderia unamae</name>
    <dbReference type="NCBI Taxonomy" id="219649"/>
    <lineage>
        <taxon>Bacteria</taxon>
        <taxon>Pseudomonadati</taxon>
        <taxon>Pseudomonadota</taxon>
        <taxon>Betaproteobacteria</taxon>
        <taxon>Burkholderiales</taxon>
        <taxon>Burkholderiaceae</taxon>
        <taxon>Paraburkholderia</taxon>
    </lineage>
</organism>
<gene>
    <name evidence="1" type="ORF">C7402_1087</name>
</gene>
<proteinExistence type="predicted"/>
<comment type="caution">
    <text evidence="1">The sequence shown here is derived from an EMBL/GenBank/DDBJ whole genome shotgun (WGS) entry which is preliminary data.</text>
</comment>
<evidence type="ECO:0000313" key="2">
    <source>
        <dbReference type="Proteomes" id="UP000245712"/>
    </source>
</evidence>
<reference evidence="1 2" key="1">
    <citation type="submission" date="2018-05" db="EMBL/GenBank/DDBJ databases">
        <title>Genomic Encyclopedia of Type Strains, Phase IV (KMG-V): Genome sequencing to study the core and pangenomes of soil and plant-associated prokaryotes.</title>
        <authorList>
            <person name="Whitman W."/>
        </authorList>
    </citation>
    <scope>NUCLEOTIDE SEQUENCE [LARGE SCALE GENOMIC DNA]</scope>
    <source>
        <strain evidence="1 2">SCZa-39</strain>
    </source>
</reference>
<evidence type="ECO:0000313" key="1">
    <source>
        <dbReference type="EMBL" id="PVX82634.1"/>
    </source>
</evidence>
<dbReference type="EMBL" id="QEOB01000008">
    <property type="protein sequence ID" value="PVX82634.1"/>
    <property type="molecule type" value="Genomic_DNA"/>
</dbReference>
<accession>A0ABX5KL48</accession>
<name>A0ABX5KL48_9BURK</name>
<sequence length="31" mass="3372">MGNASGHPLWVLKVVTWTDEAGFGIELNDTL</sequence>
<protein>
    <submittedName>
        <fullName evidence="1">Uncharacterized protein</fullName>
    </submittedName>
</protein>
<keyword evidence="2" id="KW-1185">Reference proteome</keyword>
<dbReference type="Proteomes" id="UP000245712">
    <property type="component" value="Unassembled WGS sequence"/>
</dbReference>